<evidence type="ECO:0000256" key="4">
    <source>
        <dbReference type="ARBA" id="ARBA00022989"/>
    </source>
</evidence>
<dbReference type="GO" id="GO:0005794">
    <property type="term" value="C:Golgi apparatus"/>
    <property type="evidence" value="ECO:0007669"/>
    <property type="project" value="TreeGrafter"/>
</dbReference>
<feature type="transmembrane region" description="Helical" evidence="7">
    <location>
        <begin position="272"/>
        <end position="293"/>
    </location>
</feature>
<reference evidence="8 9" key="1">
    <citation type="submission" date="2023-11" db="EMBL/GenBank/DDBJ databases">
        <title>Dfirmibasis_genome.</title>
        <authorList>
            <person name="Edelbroek B."/>
            <person name="Kjellin J."/>
            <person name="Jerlstrom-Hultqvist J."/>
            <person name="Soderbom F."/>
        </authorList>
    </citation>
    <scope>NUCLEOTIDE SEQUENCE [LARGE SCALE GENOMIC DNA]</scope>
    <source>
        <strain evidence="8 9">TNS-C-14</strain>
    </source>
</reference>
<dbReference type="PANTHER" id="PTHR10926:SF0">
    <property type="entry name" value="CDC50, ISOFORM A"/>
    <property type="match status" value="1"/>
</dbReference>
<feature type="transmembrane region" description="Helical" evidence="7">
    <location>
        <begin position="27"/>
        <end position="52"/>
    </location>
</feature>
<keyword evidence="3 7" id="KW-0812">Transmembrane</keyword>
<comment type="similarity">
    <text evidence="2 6">Belongs to the CDC50/LEM3 family.</text>
</comment>
<evidence type="ECO:0000256" key="2">
    <source>
        <dbReference type="ARBA" id="ARBA00009457"/>
    </source>
</evidence>
<keyword evidence="9" id="KW-1185">Reference proteome</keyword>
<proteinExistence type="inferred from homology"/>
<evidence type="ECO:0000256" key="3">
    <source>
        <dbReference type="ARBA" id="ARBA00022692"/>
    </source>
</evidence>
<evidence type="ECO:0000256" key="1">
    <source>
        <dbReference type="ARBA" id="ARBA00004141"/>
    </source>
</evidence>
<comment type="subcellular location">
    <subcellularLocation>
        <location evidence="1">Membrane</location>
        <topology evidence="1">Multi-pass membrane protein</topology>
    </subcellularLocation>
</comment>
<keyword evidence="4 7" id="KW-1133">Transmembrane helix</keyword>
<dbReference type="GO" id="GO:0005886">
    <property type="term" value="C:plasma membrane"/>
    <property type="evidence" value="ECO:0007669"/>
    <property type="project" value="TreeGrafter"/>
</dbReference>
<evidence type="ECO:0000313" key="9">
    <source>
        <dbReference type="Proteomes" id="UP001344447"/>
    </source>
</evidence>
<evidence type="ECO:0000256" key="6">
    <source>
        <dbReference type="PIRNR" id="PIRNR015840"/>
    </source>
</evidence>
<dbReference type="InterPro" id="IPR005045">
    <property type="entry name" value="CDC50/LEM3_fam"/>
</dbReference>
<dbReference type="Proteomes" id="UP001344447">
    <property type="component" value="Unassembled WGS sequence"/>
</dbReference>
<dbReference type="AlphaFoldDB" id="A0AAN7YVZ7"/>
<comment type="caution">
    <text evidence="8">The sequence shown here is derived from an EMBL/GenBank/DDBJ whole genome shotgun (WGS) entry which is preliminary data.</text>
</comment>
<evidence type="ECO:0000256" key="5">
    <source>
        <dbReference type="ARBA" id="ARBA00023136"/>
    </source>
</evidence>
<dbReference type="GO" id="GO:0005783">
    <property type="term" value="C:endoplasmic reticulum"/>
    <property type="evidence" value="ECO:0007669"/>
    <property type="project" value="TreeGrafter"/>
</dbReference>
<accession>A0AAN7YVZ7</accession>
<organism evidence="8 9">
    <name type="scientific">Dictyostelium firmibasis</name>
    <dbReference type="NCBI Taxonomy" id="79012"/>
    <lineage>
        <taxon>Eukaryota</taxon>
        <taxon>Amoebozoa</taxon>
        <taxon>Evosea</taxon>
        <taxon>Eumycetozoa</taxon>
        <taxon>Dictyostelia</taxon>
        <taxon>Dictyosteliales</taxon>
        <taxon>Dictyosteliaceae</taxon>
        <taxon>Dictyostelium</taxon>
    </lineage>
</organism>
<name>A0AAN7YVZ7_9MYCE</name>
<protein>
    <recommendedName>
        <fullName evidence="10">ALA-interacting subunit</fullName>
    </recommendedName>
</protein>
<evidence type="ECO:0000256" key="7">
    <source>
        <dbReference type="SAM" id="Phobius"/>
    </source>
</evidence>
<keyword evidence="5 6" id="KW-0472">Membrane</keyword>
<dbReference type="Pfam" id="PF03381">
    <property type="entry name" value="CDC50"/>
    <property type="match status" value="1"/>
</dbReference>
<gene>
    <name evidence="8" type="ORF">RB653_002875</name>
</gene>
<evidence type="ECO:0000313" key="8">
    <source>
        <dbReference type="EMBL" id="KAK5577927.1"/>
    </source>
</evidence>
<sequence length="312" mass="35025">MAIDKDSSKRPANTAFKQQRLKAWEPILTPGPVIIAFIVIGIVFIPIGAAIISASNKVLEHVIRYDDNPNCQLGQKCTINYTLPTEMESPVYLYYKLDNFYQNHRRYVKSRNDDQLRGIEVTDFSKLKDCEPLITTDGSEDVNKILVPCGLIANSVFNDSISIADASGSLINFNKSGIAWQSDIDKKFKNYPANGVGVINFSNFEDEDFIVWMRTAALPDFKKLYRIYHGDNGALSGTIQIRIDNKYPVASFDGKKYVVLSTTSWIGGKNPFLGYAYIIVGIICFVQGVVFAIKHKISPRVLGSPKYLEWNK</sequence>
<dbReference type="PIRSF" id="PIRSF015840">
    <property type="entry name" value="DUF284_TM_euk"/>
    <property type="match status" value="1"/>
</dbReference>
<evidence type="ECO:0008006" key="10">
    <source>
        <dbReference type="Google" id="ProtNLM"/>
    </source>
</evidence>
<dbReference type="EMBL" id="JAVFKY010000004">
    <property type="protein sequence ID" value="KAK5577927.1"/>
    <property type="molecule type" value="Genomic_DNA"/>
</dbReference>
<dbReference type="PANTHER" id="PTHR10926">
    <property type="entry name" value="CELL CYCLE CONTROL PROTEIN 50"/>
    <property type="match status" value="1"/>
</dbReference>